<evidence type="ECO:0000313" key="4">
    <source>
        <dbReference type="Proteomes" id="UP000319836"/>
    </source>
</evidence>
<feature type="compositionally biased region" description="Polar residues" evidence="2">
    <location>
        <begin position="18"/>
        <end position="30"/>
    </location>
</feature>
<reference evidence="3 4" key="1">
    <citation type="journal article" date="2019" name="Nat. Microbiol.">
        <title>Mediterranean grassland soil C-N compound turnover is dependent on rainfall and depth, and is mediated by genomically divergent microorganisms.</title>
        <authorList>
            <person name="Diamond S."/>
            <person name="Andeer P.F."/>
            <person name="Li Z."/>
            <person name="Crits-Christoph A."/>
            <person name="Burstein D."/>
            <person name="Anantharaman K."/>
            <person name="Lane K.R."/>
            <person name="Thomas B.C."/>
            <person name="Pan C."/>
            <person name="Northen T.R."/>
            <person name="Banfield J.F."/>
        </authorList>
    </citation>
    <scope>NUCLEOTIDE SEQUENCE [LARGE SCALE GENOMIC DNA]</scope>
    <source>
        <strain evidence="3">WS_10</strain>
    </source>
</reference>
<dbReference type="InterPro" id="IPR037919">
    <property type="entry name" value="OGT"/>
</dbReference>
<protein>
    <submittedName>
        <fullName evidence="3">Tetratricopeptide repeat protein</fullName>
    </submittedName>
</protein>
<dbReference type="GO" id="GO:0097363">
    <property type="term" value="F:protein O-acetylglucosaminyltransferase activity"/>
    <property type="evidence" value="ECO:0007669"/>
    <property type="project" value="TreeGrafter"/>
</dbReference>
<feature type="repeat" description="TPR" evidence="1">
    <location>
        <begin position="203"/>
        <end position="236"/>
    </location>
</feature>
<sequence length="373" mass="41957">MACASRPSSSKPPPTATCGRSATSATWPTCSASRARWRRRSRARSRSSSRSRSAHEDYLKGRHLWNQRTSEALEGALELFRRAIARDPTYAPAFSGLADCHNLLADQNEHLPVVAFPLAREAAVRALELDPHLAEAHTSLGFVKVEGDWDWTGGEREYLQAIELDQGYATAHQWYAILLVALGRTQEGIEHALEAVRCDPLSFILDSTAGDAFYYARRYDEALEAYRRGIELAPEFGQLRMDLARTLELSGRLDEAIEQYRRAITMMRGDPARSPGLACAHAAAGRDDEARAILEAMRVHARASYVPPYAFASVHARLGEIDAAFEALERAFRERDRAMVYVRVNPRFDPLRADRRFDDLVRRMRLDGPSSRR</sequence>
<dbReference type="InterPro" id="IPR011990">
    <property type="entry name" value="TPR-like_helical_dom_sf"/>
</dbReference>
<dbReference type="GO" id="GO:0006493">
    <property type="term" value="P:protein O-linked glycosylation"/>
    <property type="evidence" value="ECO:0007669"/>
    <property type="project" value="InterPro"/>
</dbReference>
<dbReference type="PROSITE" id="PS50005">
    <property type="entry name" value="TPR"/>
    <property type="match status" value="1"/>
</dbReference>
<dbReference type="SUPFAM" id="SSF48452">
    <property type="entry name" value="TPR-like"/>
    <property type="match status" value="1"/>
</dbReference>
<dbReference type="Gene3D" id="1.25.40.10">
    <property type="entry name" value="Tetratricopeptide repeat domain"/>
    <property type="match status" value="1"/>
</dbReference>
<comment type="caution">
    <text evidence="3">The sequence shown here is derived from an EMBL/GenBank/DDBJ whole genome shotgun (WGS) entry which is preliminary data.</text>
</comment>
<dbReference type="Pfam" id="PF13432">
    <property type="entry name" value="TPR_16"/>
    <property type="match status" value="1"/>
</dbReference>
<dbReference type="PANTHER" id="PTHR44366:SF1">
    <property type="entry name" value="UDP-N-ACETYLGLUCOSAMINE--PEPTIDE N-ACETYLGLUCOSAMINYLTRANSFERASE 110 KDA SUBUNIT"/>
    <property type="match status" value="1"/>
</dbReference>
<accession>A0A538U369</accession>
<feature type="compositionally biased region" description="Basic residues" evidence="2">
    <location>
        <begin position="35"/>
        <end position="49"/>
    </location>
</feature>
<evidence type="ECO:0000256" key="1">
    <source>
        <dbReference type="PROSITE-ProRule" id="PRU00339"/>
    </source>
</evidence>
<evidence type="ECO:0000256" key="2">
    <source>
        <dbReference type="SAM" id="MobiDB-lite"/>
    </source>
</evidence>
<dbReference type="PANTHER" id="PTHR44366">
    <property type="entry name" value="UDP-N-ACETYLGLUCOSAMINE--PEPTIDE N-ACETYLGLUCOSAMINYLTRANSFERASE 110 KDA SUBUNIT"/>
    <property type="match status" value="1"/>
</dbReference>
<proteinExistence type="predicted"/>
<organism evidence="3 4">
    <name type="scientific">Eiseniibacteriota bacterium</name>
    <dbReference type="NCBI Taxonomy" id="2212470"/>
    <lineage>
        <taxon>Bacteria</taxon>
        <taxon>Candidatus Eiseniibacteriota</taxon>
    </lineage>
</organism>
<dbReference type="AlphaFoldDB" id="A0A538U369"/>
<dbReference type="EMBL" id="VBPA01000226">
    <property type="protein sequence ID" value="TMQ70209.1"/>
    <property type="molecule type" value="Genomic_DNA"/>
</dbReference>
<dbReference type="SMART" id="SM00028">
    <property type="entry name" value="TPR"/>
    <property type="match status" value="2"/>
</dbReference>
<gene>
    <name evidence="3" type="ORF">E6K80_09230</name>
</gene>
<evidence type="ECO:0000313" key="3">
    <source>
        <dbReference type="EMBL" id="TMQ70209.1"/>
    </source>
</evidence>
<dbReference type="NCBIfam" id="NF047558">
    <property type="entry name" value="TPR_END_plus"/>
    <property type="match status" value="1"/>
</dbReference>
<dbReference type="Proteomes" id="UP000319836">
    <property type="component" value="Unassembled WGS sequence"/>
</dbReference>
<dbReference type="InterPro" id="IPR019734">
    <property type="entry name" value="TPR_rpt"/>
</dbReference>
<feature type="region of interest" description="Disordered" evidence="2">
    <location>
        <begin position="1"/>
        <end position="54"/>
    </location>
</feature>
<name>A0A538U369_UNCEI</name>
<keyword evidence="1" id="KW-0802">TPR repeat</keyword>